<evidence type="ECO:0000256" key="6">
    <source>
        <dbReference type="ARBA" id="ARBA00024898"/>
    </source>
</evidence>
<comment type="similarity">
    <text evidence="2">Belongs to the LZTFL1 family.</text>
</comment>
<evidence type="ECO:0000256" key="4">
    <source>
        <dbReference type="ARBA" id="ARBA00022490"/>
    </source>
</evidence>
<dbReference type="GO" id="GO:0005737">
    <property type="term" value="C:cytoplasm"/>
    <property type="evidence" value="ECO:0007669"/>
    <property type="project" value="UniProtKB-SubCell"/>
</dbReference>
<dbReference type="InterPro" id="IPR026157">
    <property type="entry name" value="LZTFL1"/>
</dbReference>
<dbReference type="GO" id="GO:0010468">
    <property type="term" value="P:regulation of gene expression"/>
    <property type="evidence" value="ECO:0007669"/>
    <property type="project" value="UniProtKB-ARBA"/>
</dbReference>
<keyword evidence="5 9" id="KW-0175">Coiled coil</keyword>
<evidence type="ECO:0000256" key="2">
    <source>
        <dbReference type="ARBA" id="ARBA00008868"/>
    </source>
</evidence>
<feature type="region of interest" description="Disordered" evidence="10">
    <location>
        <begin position="62"/>
        <end position="87"/>
    </location>
</feature>
<organism evidence="12 13">
    <name type="scientific">Daphnia pulex</name>
    <name type="common">Water flea</name>
    <dbReference type="NCBI Taxonomy" id="6669"/>
    <lineage>
        <taxon>Eukaryota</taxon>
        <taxon>Metazoa</taxon>
        <taxon>Ecdysozoa</taxon>
        <taxon>Arthropoda</taxon>
        <taxon>Crustacea</taxon>
        <taxon>Branchiopoda</taxon>
        <taxon>Diplostraca</taxon>
        <taxon>Cladocera</taxon>
        <taxon>Anomopoda</taxon>
        <taxon>Daphniidae</taxon>
        <taxon>Daphnia</taxon>
    </lineage>
</organism>
<dbReference type="GO" id="GO:0003723">
    <property type="term" value="F:RNA binding"/>
    <property type="evidence" value="ECO:0007669"/>
    <property type="project" value="UniProtKB-UniRule"/>
</dbReference>
<evidence type="ECO:0000256" key="9">
    <source>
        <dbReference type="SAM" id="Coils"/>
    </source>
</evidence>
<proteinExistence type="inferred from homology"/>
<dbReference type="PROSITE" id="PS50084">
    <property type="entry name" value="KH_TYPE_1"/>
    <property type="match status" value="1"/>
</dbReference>
<feature type="coiled-coil region" evidence="9">
    <location>
        <begin position="206"/>
        <end position="265"/>
    </location>
</feature>
<evidence type="ECO:0000256" key="5">
    <source>
        <dbReference type="ARBA" id="ARBA00023054"/>
    </source>
</evidence>
<keyword evidence="13" id="KW-1185">Reference proteome</keyword>
<dbReference type="HOGENOM" id="CLU_567736_0_0_1"/>
<reference evidence="12 13" key="1">
    <citation type="journal article" date="2011" name="Science">
        <title>The ecoresponsive genome of Daphnia pulex.</title>
        <authorList>
            <person name="Colbourne J.K."/>
            <person name="Pfrender M.E."/>
            <person name="Gilbert D."/>
            <person name="Thomas W.K."/>
            <person name="Tucker A."/>
            <person name="Oakley T.H."/>
            <person name="Tokishita S."/>
            <person name="Aerts A."/>
            <person name="Arnold G.J."/>
            <person name="Basu M.K."/>
            <person name="Bauer D.J."/>
            <person name="Caceres C.E."/>
            <person name="Carmel L."/>
            <person name="Casola C."/>
            <person name="Choi J.H."/>
            <person name="Detter J.C."/>
            <person name="Dong Q."/>
            <person name="Dusheyko S."/>
            <person name="Eads B.D."/>
            <person name="Frohlich T."/>
            <person name="Geiler-Samerotte K.A."/>
            <person name="Gerlach D."/>
            <person name="Hatcher P."/>
            <person name="Jogdeo S."/>
            <person name="Krijgsveld J."/>
            <person name="Kriventseva E.V."/>
            <person name="Kultz D."/>
            <person name="Laforsch C."/>
            <person name="Lindquist E."/>
            <person name="Lopez J."/>
            <person name="Manak J.R."/>
            <person name="Muller J."/>
            <person name="Pangilinan J."/>
            <person name="Patwardhan R.P."/>
            <person name="Pitluck S."/>
            <person name="Pritham E.J."/>
            <person name="Rechtsteiner A."/>
            <person name="Rho M."/>
            <person name="Rogozin I.B."/>
            <person name="Sakarya O."/>
            <person name="Salamov A."/>
            <person name="Schaack S."/>
            <person name="Shapiro H."/>
            <person name="Shiga Y."/>
            <person name="Skalitzky C."/>
            <person name="Smith Z."/>
            <person name="Souvorov A."/>
            <person name="Sung W."/>
            <person name="Tang Z."/>
            <person name="Tsuchiya D."/>
            <person name="Tu H."/>
            <person name="Vos H."/>
            <person name="Wang M."/>
            <person name="Wolf Y.I."/>
            <person name="Yamagata H."/>
            <person name="Yamada T."/>
            <person name="Ye Y."/>
            <person name="Shaw J.R."/>
            <person name="Andrews J."/>
            <person name="Crease T.J."/>
            <person name="Tang H."/>
            <person name="Lucas S.M."/>
            <person name="Robertson H.M."/>
            <person name="Bork P."/>
            <person name="Koonin E.V."/>
            <person name="Zdobnov E.M."/>
            <person name="Grigoriev I.V."/>
            <person name="Lynch M."/>
            <person name="Boore J.L."/>
        </authorList>
    </citation>
    <scope>NUCLEOTIDE SEQUENCE [LARGE SCALE GENOMIC DNA]</scope>
</reference>
<dbReference type="KEGG" id="dpx:DAPPUDRAFT_104505"/>
<dbReference type="OrthoDB" id="6400665at2759"/>
<evidence type="ECO:0000256" key="7">
    <source>
        <dbReference type="ARBA" id="ARBA00026004"/>
    </source>
</evidence>
<dbReference type="PANTHER" id="PTHR21635:SF0">
    <property type="entry name" value="LEUCINE ZIPPER TRANSCRIPTION FACTOR-LIKE PROTEIN 1"/>
    <property type="match status" value="1"/>
</dbReference>
<gene>
    <name evidence="12" type="ORF">DAPPUDRAFT_104505</name>
</gene>
<protein>
    <recommendedName>
        <fullName evidence="3">Leucine zipper transcription factor-like protein 1</fullName>
    </recommendedName>
</protein>
<comment type="subcellular location">
    <subcellularLocation>
        <location evidence="1">Cytoplasm</location>
    </subcellularLocation>
</comment>
<feature type="compositionally biased region" description="Polar residues" evidence="10">
    <location>
        <begin position="77"/>
        <end position="87"/>
    </location>
</feature>
<dbReference type="Gene3D" id="3.30.1370.10">
    <property type="entry name" value="K Homology domain, type 1"/>
    <property type="match status" value="1"/>
</dbReference>
<dbReference type="CDD" id="cd00105">
    <property type="entry name" value="KH-I"/>
    <property type="match status" value="1"/>
</dbReference>
<evidence type="ECO:0000313" key="12">
    <source>
        <dbReference type="EMBL" id="EFX79402.1"/>
    </source>
</evidence>
<feature type="region of interest" description="Disordered" evidence="10">
    <location>
        <begin position="399"/>
        <end position="432"/>
    </location>
</feature>
<feature type="domain" description="K Homology" evidence="11">
    <location>
        <begin position="457"/>
        <end position="509"/>
    </location>
</feature>
<evidence type="ECO:0000313" key="13">
    <source>
        <dbReference type="Proteomes" id="UP000000305"/>
    </source>
</evidence>
<evidence type="ECO:0000256" key="10">
    <source>
        <dbReference type="SAM" id="MobiDB-lite"/>
    </source>
</evidence>
<evidence type="ECO:0000256" key="1">
    <source>
        <dbReference type="ARBA" id="ARBA00004496"/>
    </source>
</evidence>
<comment type="function">
    <text evidence="6">Regulates ciliary localization of the BBSome complex. Together with the BBSome complex, controls SMO ciliary trafficking and contributes to the sonic hedgehog (SHH) pathway regulation. May play a role in neurite outgrowth. May have tumor suppressor function.</text>
</comment>
<keyword evidence="4" id="KW-0963">Cytoplasm</keyword>
<dbReference type="EMBL" id="GL732552">
    <property type="protein sequence ID" value="EFX79402.1"/>
    <property type="molecule type" value="Genomic_DNA"/>
</dbReference>
<evidence type="ECO:0000256" key="8">
    <source>
        <dbReference type="PROSITE-ProRule" id="PRU00117"/>
    </source>
</evidence>
<accession>E9GMF6</accession>
<dbReference type="Proteomes" id="UP000000305">
    <property type="component" value="Unassembled WGS sequence"/>
</dbReference>
<dbReference type="PANTHER" id="PTHR21635">
    <property type="entry name" value="LEUCINE ZIPPER TRANSCRIPTION FACTOR LIKE"/>
    <property type="match status" value="1"/>
</dbReference>
<dbReference type="PhylomeDB" id="E9GMF6"/>
<evidence type="ECO:0000256" key="3">
    <source>
        <dbReference type="ARBA" id="ARBA00018920"/>
    </source>
</evidence>
<dbReference type="InParanoid" id="E9GMF6"/>
<name>E9GMF6_DAPPU</name>
<evidence type="ECO:0000259" key="11">
    <source>
        <dbReference type="Pfam" id="PF00013"/>
    </source>
</evidence>
<sequence>MSSAEFIKPRRFCPQNHGSFLKLLSDILPNFTQTKLSKMEVILACLFVPVWAMLIFHEHEKDEPRSQNKSVAPPATPNQTVKRGNSSAELITPAQTVKKPDSKHNSVFSASTQPDMRFHRSYFPALPTIIENQEGEDLAVEVENLTAELAKTKSDMQQQQQSACLPLDKTVAQEEAKPDIFCDNMTEVTLERDELKMQLCTLNKVLSQENVKNQHLEKLLEEKEDISEQIAKDKAASNLAIEHLTNSYENRIVELLNELAVAKNTAKPITKDVGCGTELELAVACTQTQWIAKDVGCGTEEVMPDPAQSRSTGQEVVTDESYGFTLDFQIMEKCKNPRRSFFIPARERTKPPAPAAPKAQVHFPVGDVRYKNKPMSGYVVNSDGTQVIYGGAVPLTRKPTPAIPTNNTEAAGPPALEQPKQKPCTTNGPVKTDDLVVTSTPIERVSLPGNRLMLKNVPGGDYGRIIGSGGSNIRRLETQFQIVARINTSPDGNFSFLITGNTEEVRQAAADDIVGGLTVTAEFSNTKLPKRIKNFRLNEIGRKYFVRINRPSDNNGMITLTGRLSSCQSAYAEIMGEAIN</sequence>
<dbReference type="InterPro" id="IPR036612">
    <property type="entry name" value="KH_dom_type_1_sf"/>
</dbReference>
<dbReference type="SUPFAM" id="SSF54791">
    <property type="entry name" value="Eukaryotic type KH-domain (KH-domain type I)"/>
    <property type="match status" value="1"/>
</dbReference>
<dbReference type="Pfam" id="PF00013">
    <property type="entry name" value="KH_1"/>
    <property type="match status" value="1"/>
</dbReference>
<dbReference type="AlphaFoldDB" id="E9GMF6"/>
<dbReference type="InterPro" id="IPR004088">
    <property type="entry name" value="KH_dom_type_1"/>
</dbReference>
<comment type="subunit">
    <text evidence="7">Self-associates. Interacts with BBS9; the interaction mediates the association of LZTL1 with the BBsome complex and regulates BBSome ciliary trafficking.</text>
</comment>
<keyword evidence="8" id="KW-0694">RNA-binding</keyword>